<keyword evidence="4" id="KW-0479">Metal-binding</keyword>
<comment type="cofactor">
    <cofactor evidence="1">
        <name>Zn(2+)</name>
        <dbReference type="ChEBI" id="CHEBI:29105"/>
    </cofactor>
</comment>
<dbReference type="Gene3D" id="2.30.40.10">
    <property type="entry name" value="Urease, subunit C, domain 1"/>
    <property type="match status" value="1"/>
</dbReference>
<sequence length="453" mass="50586">MTTLIVNAQVVNENQVQYLDVLIENGHIKKIEKDLQNVQADRVIDAKGLFLMPGVIDDQVHFREPGLTHKANIYTESKAAVAGGVTSFMEMPNTVPNTLTQQLLEDKYQIGANTSLSNYSFFMGASNDNYDEVMRTDPTQVCGIKIFMGSSTGNMLVDAPEVLEKLFANAPCIIATHCEDEPTVKARMAIFKEKYGDDVPYDIHALIRNEEACLKSSTFASSLAHKHGTRLHILHISTGDEVPLFEVGTRSNGKILLANGQPKLVTAEACVHHLWFDAEDYRRLGNDIKCNPAIKAPHHKEKILQAVLDNRIDVIATDHAPHTMEEKAQHYWQAPSGLPLVQHTLNVMLEMSRAGKISIDRVAEKMSHAVADLFDIKGRGYIREGCWADLILVDLNATTQVEKSNLYSKCGWSPFEGTEFHSRITHTFVSGHLVYENGQFDETVKGKRLNFSR</sequence>
<dbReference type="PROSITE" id="PS00483">
    <property type="entry name" value="DIHYDROOROTASE_2"/>
    <property type="match status" value="1"/>
</dbReference>
<comment type="function">
    <text evidence="2">Catalyzes the reversible cyclization of carbamoyl aspartate to dihydroorotate.</text>
</comment>
<dbReference type="AlphaFoldDB" id="A0A1G7EL76"/>
<evidence type="ECO:0000256" key="4">
    <source>
        <dbReference type="ARBA" id="ARBA00022723"/>
    </source>
</evidence>
<dbReference type="InterPro" id="IPR006680">
    <property type="entry name" value="Amidohydro-rel"/>
</dbReference>
<evidence type="ECO:0000256" key="5">
    <source>
        <dbReference type="ARBA" id="ARBA00022801"/>
    </source>
</evidence>
<dbReference type="PANTHER" id="PTHR43668">
    <property type="entry name" value="ALLANTOINASE"/>
    <property type="match status" value="1"/>
</dbReference>
<gene>
    <name evidence="7" type="ORF">SAMN04487996_106105</name>
</gene>
<reference evidence="8" key="1">
    <citation type="submission" date="2016-10" db="EMBL/GenBank/DDBJ databases">
        <authorList>
            <person name="Varghese N."/>
            <person name="Submissions S."/>
        </authorList>
    </citation>
    <scope>NUCLEOTIDE SEQUENCE [LARGE SCALE GENOMIC DNA]</scope>
    <source>
        <strain evidence="8">DSM 25329</strain>
    </source>
</reference>
<dbReference type="Gene3D" id="3.20.20.140">
    <property type="entry name" value="Metal-dependent hydrolases"/>
    <property type="match status" value="1"/>
</dbReference>
<comment type="similarity">
    <text evidence="3">Belongs to the metallo-dependent hydrolases superfamily. DHOase family. Class I DHOase subfamily.</text>
</comment>
<dbReference type="STRING" id="659014.SAMN04487996_106105"/>
<dbReference type="SUPFAM" id="SSF51556">
    <property type="entry name" value="Metallo-dependent hydrolases"/>
    <property type="match status" value="1"/>
</dbReference>
<proteinExistence type="inferred from homology"/>
<dbReference type="InterPro" id="IPR002195">
    <property type="entry name" value="Dihydroorotase_CS"/>
</dbReference>
<dbReference type="PANTHER" id="PTHR43668:SF4">
    <property type="entry name" value="ALLANTOINASE"/>
    <property type="match status" value="1"/>
</dbReference>
<dbReference type="Pfam" id="PF01979">
    <property type="entry name" value="Amidohydro_1"/>
    <property type="match status" value="1"/>
</dbReference>
<feature type="domain" description="Amidohydrolase-related" evidence="6">
    <location>
        <begin position="50"/>
        <end position="434"/>
    </location>
</feature>
<dbReference type="CDD" id="cd01318">
    <property type="entry name" value="DHOase_IIb"/>
    <property type="match status" value="1"/>
</dbReference>
<organism evidence="7 8">
    <name type="scientific">Dyadobacter soli</name>
    <dbReference type="NCBI Taxonomy" id="659014"/>
    <lineage>
        <taxon>Bacteria</taxon>
        <taxon>Pseudomonadati</taxon>
        <taxon>Bacteroidota</taxon>
        <taxon>Cytophagia</taxon>
        <taxon>Cytophagales</taxon>
        <taxon>Spirosomataceae</taxon>
        <taxon>Dyadobacter</taxon>
    </lineage>
</organism>
<dbReference type="InterPro" id="IPR050138">
    <property type="entry name" value="DHOase/Allantoinase_Hydrolase"/>
</dbReference>
<dbReference type="RefSeq" id="WP_090149196.1">
    <property type="nucleotide sequence ID" value="NZ_FNAN01000006.1"/>
</dbReference>
<dbReference type="GO" id="GO:0004038">
    <property type="term" value="F:allantoinase activity"/>
    <property type="evidence" value="ECO:0007669"/>
    <property type="project" value="TreeGrafter"/>
</dbReference>
<protein>
    <submittedName>
        <fullName evidence="7">Dihydroorotase</fullName>
    </submittedName>
</protein>
<dbReference type="SUPFAM" id="SSF51338">
    <property type="entry name" value="Composite domain of metallo-dependent hydrolases"/>
    <property type="match status" value="1"/>
</dbReference>
<dbReference type="GO" id="GO:0005737">
    <property type="term" value="C:cytoplasm"/>
    <property type="evidence" value="ECO:0007669"/>
    <property type="project" value="TreeGrafter"/>
</dbReference>
<dbReference type="OrthoDB" id="9765462at2"/>
<name>A0A1G7EL76_9BACT</name>
<dbReference type="Proteomes" id="UP000198748">
    <property type="component" value="Unassembled WGS sequence"/>
</dbReference>
<evidence type="ECO:0000256" key="3">
    <source>
        <dbReference type="ARBA" id="ARBA00010286"/>
    </source>
</evidence>
<dbReference type="NCBIfam" id="NF006688">
    <property type="entry name" value="PRK09236.1"/>
    <property type="match status" value="1"/>
</dbReference>
<evidence type="ECO:0000256" key="2">
    <source>
        <dbReference type="ARBA" id="ARBA00002368"/>
    </source>
</evidence>
<dbReference type="InterPro" id="IPR011059">
    <property type="entry name" value="Metal-dep_hydrolase_composite"/>
</dbReference>
<evidence type="ECO:0000256" key="1">
    <source>
        <dbReference type="ARBA" id="ARBA00001947"/>
    </source>
</evidence>
<dbReference type="GO" id="GO:0046872">
    <property type="term" value="F:metal ion binding"/>
    <property type="evidence" value="ECO:0007669"/>
    <property type="project" value="UniProtKB-KW"/>
</dbReference>
<evidence type="ECO:0000313" key="7">
    <source>
        <dbReference type="EMBL" id="SDE64473.1"/>
    </source>
</evidence>
<keyword evidence="5" id="KW-0378">Hydrolase</keyword>
<evidence type="ECO:0000313" key="8">
    <source>
        <dbReference type="Proteomes" id="UP000198748"/>
    </source>
</evidence>
<dbReference type="GO" id="GO:0006145">
    <property type="term" value="P:purine nucleobase catabolic process"/>
    <property type="evidence" value="ECO:0007669"/>
    <property type="project" value="TreeGrafter"/>
</dbReference>
<keyword evidence="8" id="KW-1185">Reference proteome</keyword>
<dbReference type="EMBL" id="FNAN01000006">
    <property type="protein sequence ID" value="SDE64473.1"/>
    <property type="molecule type" value="Genomic_DNA"/>
</dbReference>
<dbReference type="InterPro" id="IPR032466">
    <property type="entry name" value="Metal_Hydrolase"/>
</dbReference>
<evidence type="ECO:0000259" key="6">
    <source>
        <dbReference type="Pfam" id="PF01979"/>
    </source>
</evidence>
<accession>A0A1G7EL76</accession>